<dbReference type="Pfam" id="PF10328">
    <property type="entry name" value="7TM_GPCR_Srx"/>
    <property type="match status" value="1"/>
</dbReference>
<evidence type="ECO:0000259" key="2">
    <source>
        <dbReference type="Pfam" id="PF10328"/>
    </source>
</evidence>
<dbReference type="AlphaFoldDB" id="E3MZ13"/>
<dbReference type="InParanoid" id="E3MZ13"/>
<accession>E3MZ13</accession>
<reference evidence="3" key="1">
    <citation type="submission" date="2007-07" db="EMBL/GenBank/DDBJ databases">
        <title>PCAP assembly of the Caenorhabditis remanei genome.</title>
        <authorList>
            <consortium name="The Caenorhabditis remanei Sequencing Consortium"/>
            <person name="Wilson R.K."/>
        </authorList>
    </citation>
    <scope>NUCLEOTIDE SEQUENCE [LARGE SCALE GENOMIC DNA]</scope>
    <source>
        <strain evidence="3">PB4641</strain>
    </source>
</reference>
<dbReference type="PANTHER" id="PTHR23017">
    <property type="entry name" value="SERPENTINE RECEPTOR, CLASS X"/>
    <property type="match status" value="1"/>
</dbReference>
<keyword evidence="1" id="KW-1133">Transmembrane helix</keyword>
<dbReference type="Proteomes" id="UP000008281">
    <property type="component" value="Unassembled WGS sequence"/>
</dbReference>
<name>E3MZ13_CAERE</name>
<protein>
    <recommendedName>
        <fullName evidence="2">7TM GPCR serpentine receptor class x (Srx) domain-containing protein</fullName>
    </recommendedName>
</protein>
<dbReference type="OrthoDB" id="5807570at2759"/>
<evidence type="ECO:0000313" key="4">
    <source>
        <dbReference type="Proteomes" id="UP000008281"/>
    </source>
</evidence>
<dbReference type="PANTHER" id="PTHR23017:SF4">
    <property type="entry name" value="G-PROTEIN COUPLED RECEPTORS FAMILY 1 PROFILE DOMAIN-CONTAINING PROTEIN"/>
    <property type="match status" value="1"/>
</dbReference>
<sequence>MYFSFDLESALFSRETRNGNSTVDGIYFVTIRSSWFCMQLDDCFCYLEVWKLLTFICYSHCKSIIFSVDCRMAYLDTMWMFEYSEQTICQTYLKFNDLGKITFFAISNVVLDTITVTRLCYKKQKLQKSTNSMPSVLNKKEIDFLKQSFSQGIMLFLGLSVFIFAPEMVMDPMRAFLMSSLFWCFLHAFDGWED</sequence>
<dbReference type="HOGENOM" id="CLU_1403643_0_0_1"/>
<keyword evidence="1" id="KW-0472">Membrane</keyword>
<feature type="transmembrane region" description="Helical" evidence="1">
    <location>
        <begin position="149"/>
        <end position="169"/>
    </location>
</feature>
<keyword evidence="1" id="KW-0812">Transmembrane</keyword>
<gene>
    <name evidence="3" type="ORF">CRE_05069</name>
</gene>
<proteinExistence type="predicted"/>
<keyword evidence="4" id="KW-1185">Reference proteome</keyword>
<evidence type="ECO:0000256" key="1">
    <source>
        <dbReference type="SAM" id="Phobius"/>
    </source>
</evidence>
<evidence type="ECO:0000313" key="3">
    <source>
        <dbReference type="EMBL" id="EFP12766.1"/>
    </source>
</evidence>
<feature type="domain" description="7TM GPCR serpentine receptor class x (Srx)" evidence="2">
    <location>
        <begin position="56"/>
        <end position="191"/>
    </location>
</feature>
<dbReference type="eggNOG" id="ENOG502T3HF">
    <property type="taxonomic scope" value="Eukaryota"/>
</dbReference>
<dbReference type="InterPro" id="IPR019430">
    <property type="entry name" value="7TM_GPCR_serpentine_rcpt_Srx"/>
</dbReference>
<organism evidence="4">
    <name type="scientific">Caenorhabditis remanei</name>
    <name type="common">Caenorhabditis vulgaris</name>
    <dbReference type="NCBI Taxonomy" id="31234"/>
    <lineage>
        <taxon>Eukaryota</taxon>
        <taxon>Metazoa</taxon>
        <taxon>Ecdysozoa</taxon>
        <taxon>Nematoda</taxon>
        <taxon>Chromadorea</taxon>
        <taxon>Rhabditida</taxon>
        <taxon>Rhabditina</taxon>
        <taxon>Rhabditomorpha</taxon>
        <taxon>Rhabditoidea</taxon>
        <taxon>Rhabditidae</taxon>
        <taxon>Peloderinae</taxon>
        <taxon>Caenorhabditis</taxon>
    </lineage>
</organism>
<dbReference type="EMBL" id="DS268499">
    <property type="protein sequence ID" value="EFP12766.1"/>
    <property type="molecule type" value="Genomic_DNA"/>
</dbReference>